<gene>
    <name evidence="3" type="ORF">HMPREF0072_0939</name>
</gene>
<dbReference type="Proteomes" id="UP000005984">
    <property type="component" value="Unassembled WGS sequence"/>
</dbReference>
<proteinExistence type="predicted"/>
<evidence type="ECO:0000313" key="4">
    <source>
        <dbReference type="Proteomes" id="UP000005984"/>
    </source>
</evidence>
<keyword evidence="1" id="KW-1133">Transmembrane helix</keyword>
<dbReference type="RefSeq" id="WP_004826911.1">
    <property type="nucleotide sequence ID" value="NZ_GG666044.1"/>
</dbReference>
<evidence type="ECO:0000256" key="1">
    <source>
        <dbReference type="SAM" id="Phobius"/>
    </source>
</evidence>
<dbReference type="STRING" id="525254.HMPREF0072_0939"/>
<protein>
    <recommendedName>
        <fullName evidence="2">DUF1468 domain-containing protein</fullName>
    </recommendedName>
</protein>
<evidence type="ECO:0000259" key="2">
    <source>
        <dbReference type="Pfam" id="PF07331"/>
    </source>
</evidence>
<evidence type="ECO:0000313" key="3">
    <source>
        <dbReference type="EMBL" id="EEI86550.1"/>
    </source>
</evidence>
<feature type="transmembrane region" description="Helical" evidence="1">
    <location>
        <begin position="7"/>
        <end position="26"/>
    </location>
</feature>
<feature type="transmembrane region" description="Helical" evidence="1">
    <location>
        <begin position="118"/>
        <end position="140"/>
    </location>
</feature>
<feature type="transmembrane region" description="Helical" evidence="1">
    <location>
        <begin position="77"/>
        <end position="106"/>
    </location>
</feature>
<keyword evidence="4" id="KW-1185">Reference proteome</keyword>
<name>C2BF19_9FIRM</name>
<sequence length="146" mass="16361">MKKANKIISIILIILSGFFYYFSTQFPESVGNEVGHAFFPKILAILLIVLSVSLFFAKEKDESKIFELSSAQIKTFVMGAISLIVYIIAINILGFVVSSVIYSIVWIYLMGNKDIRKYIVPILCSIAISLVFEKLLGVVIPHGMIY</sequence>
<reference evidence="3 4" key="1">
    <citation type="submission" date="2008-10" db="EMBL/GenBank/DDBJ databases">
        <authorList>
            <person name="Qin X."/>
            <person name="Bachman B."/>
            <person name="Battles P."/>
            <person name="Bell A."/>
            <person name="Bess C."/>
            <person name="Bickham C."/>
            <person name="Chaboub L."/>
            <person name="Chen D."/>
            <person name="Coyle M."/>
            <person name="Deiros D.R."/>
            <person name="Dinh H."/>
            <person name="Forbes L."/>
            <person name="Fowler G."/>
            <person name="Francisco L."/>
            <person name="Fu Q."/>
            <person name="Gubbala S."/>
            <person name="Hale W."/>
            <person name="Han Y."/>
            <person name="Hemphill L."/>
            <person name="Highlander S.K."/>
            <person name="Hirani K."/>
            <person name="Hogues M."/>
            <person name="Jackson L."/>
            <person name="Jakkamsetti A."/>
            <person name="Javaid M."/>
            <person name="Jiang H."/>
            <person name="Korchina V."/>
            <person name="Kovar C."/>
            <person name="Lara F."/>
            <person name="Lee S."/>
            <person name="Mata R."/>
            <person name="Mathew T."/>
            <person name="Moen C."/>
            <person name="Morales K."/>
            <person name="Munidasa M."/>
            <person name="Nazareth L."/>
            <person name="Ngo R."/>
            <person name="Nguyen L."/>
            <person name="Okwuonu G."/>
            <person name="Ongeri F."/>
            <person name="Patil S."/>
            <person name="Petrosino J."/>
            <person name="Pham C."/>
            <person name="Pham P."/>
            <person name="Pu L.-L."/>
            <person name="Puazo M."/>
            <person name="Raj R."/>
            <person name="Reid J."/>
            <person name="Rouhana J."/>
            <person name="Saada N."/>
            <person name="Shang Y."/>
            <person name="Simmons D."/>
            <person name="Thornton R."/>
            <person name="Warren J."/>
            <person name="Weissenberger G."/>
            <person name="Zhang J."/>
            <person name="Zhang L."/>
            <person name="Zhou C."/>
            <person name="Zhu D."/>
            <person name="Muzny D."/>
            <person name="Worley K."/>
            <person name="Gibbs R."/>
        </authorList>
    </citation>
    <scope>NUCLEOTIDE SEQUENCE [LARGE SCALE GENOMIC DNA]</scope>
    <source>
        <strain evidence="3 4">ATCC 51172</strain>
    </source>
</reference>
<accession>C2BF19</accession>
<comment type="caution">
    <text evidence="3">The sequence shown here is derived from an EMBL/GenBank/DDBJ whole genome shotgun (WGS) entry which is preliminary data.</text>
</comment>
<organism evidence="3 4">
    <name type="scientific">Anaerococcus lactolyticus ATCC 51172</name>
    <dbReference type="NCBI Taxonomy" id="525254"/>
    <lineage>
        <taxon>Bacteria</taxon>
        <taxon>Bacillati</taxon>
        <taxon>Bacillota</taxon>
        <taxon>Tissierellia</taxon>
        <taxon>Tissierellales</taxon>
        <taxon>Peptoniphilaceae</taxon>
        <taxon>Anaerococcus</taxon>
    </lineage>
</organism>
<dbReference type="InterPro" id="IPR009936">
    <property type="entry name" value="DUF1468"/>
</dbReference>
<keyword evidence="1" id="KW-0812">Transmembrane</keyword>
<feature type="transmembrane region" description="Helical" evidence="1">
    <location>
        <begin position="38"/>
        <end position="57"/>
    </location>
</feature>
<dbReference type="Pfam" id="PF07331">
    <property type="entry name" value="TctB"/>
    <property type="match status" value="1"/>
</dbReference>
<dbReference type="AlphaFoldDB" id="C2BF19"/>
<dbReference type="eggNOG" id="ENOG50339M2">
    <property type="taxonomic scope" value="Bacteria"/>
</dbReference>
<dbReference type="HOGENOM" id="CLU_110735_2_5_9"/>
<dbReference type="EMBL" id="ABYO01000192">
    <property type="protein sequence ID" value="EEI86550.1"/>
    <property type="molecule type" value="Genomic_DNA"/>
</dbReference>
<keyword evidence="1" id="KW-0472">Membrane</keyword>
<feature type="domain" description="DUF1468" evidence="2">
    <location>
        <begin position="7"/>
        <end position="141"/>
    </location>
</feature>